<gene>
    <name evidence="1" type="ORF">EI97DRAFT_440364</name>
</gene>
<sequence>MWNRRIMMVDHSVDEEAIWFLSLEQLSCGGGRGYGMNGASEEEFLGEEAEESYWPVGTGSREAVILTSILQLMRFRRRSVGVLQSRGTLGAWSGRGCGLTGRRMNSDAVMPTPLLRSRKVCTLVAELLPGRLATRLPNCTHRDEVEVKNNGTAGRLSHLVNTSVSTFLSFLRYPGMKRRLRVSMHA</sequence>
<keyword evidence="2" id="KW-1185">Reference proteome</keyword>
<evidence type="ECO:0000313" key="1">
    <source>
        <dbReference type="EMBL" id="KAF2278848.1"/>
    </source>
</evidence>
<reference evidence="1" key="1">
    <citation type="journal article" date="2020" name="Stud. Mycol.">
        <title>101 Dothideomycetes genomes: a test case for predicting lifestyles and emergence of pathogens.</title>
        <authorList>
            <person name="Haridas S."/>
            <person name="Albert R."/>
            <person name="Binder M."/>
            <person name="Bloem J."/>
            <person name="Labutti K."/>
            <person name="Salamov A."/>
            <person name="Andreopoulos B."/>
            <person name="Baker S."/>
            <person name="Barry K."/>
            <person name="Bills G."/>
            <person name="Bluhm B."/>
            <person name="Cannon C."/>
            <person name="Castanera R."/>
            <person name="Culley D."/>
            <person name="Daum C."/>
            <person name="Ezra D."/>
            <person name="Gonzalez J."/>
            <person name="Henrissat B."/>
            <person name="Kuo A."/>
            <person name="Liang C."/>
            <person name="Lipzen A."/>
            <person name="Lutzoni F."/>
            <person name="Magnuson J."/>
            <person name="Mondo S."/>
            <person name="Nolan M."/>
            <person name="Ohm R."/>
            <person name="Pangilinan J."/>
            <person name="Park H.-J."/>
            <person name="Ramirez L."/>
            <person name="Alfaro M."/>
            <person name="Sun H."/>
            <person name="Tritt A."/>
            <person name="Yoshinaga Y."/>
            <person name="Zwiers L.-H."/>
            <person name="Turgeon B."/>
            <person name="Goodwin S."/>
            <person name="Spatafora J."/>
            <person name="Crous P."/>
            <person name="Grigoriev I."/>
        </authorList>
    </citation>
    <scope>NUCLEOTIDE SEQUENCE</scope>
    <source>
        <strain evidence="1">CBS 379.55</strain>
    </source>
</reference>
<dbReference type="Proteomes" id="UP000800097">
    <property type="component" value="Unassembled WGS sequence"/>
</dbReference>
<dbReference type="AlphaFoldDB" id="A0A6A6JSK0"/>
<name>A0A6A6JSK0_WESOR</name>
<dbReference type="GeneID" id="54552798"/>
<dbReference type="EMBL" id="ML986487">
    <property type="protein sequence ID" value="KAF2278848.1"/>
    <property type="molecule type" value="Genomic_DNA"/>
</dbReference>
<evidence type="ECO:0000313" key="2">
    <source>
        <dbReference type="Proteomes" id="UP000800097"/>
    </source>
</evidence>
<organism evidence="1 2">
    <name type="scientific">Westerdykella ornata</name>
    <dbReference type="NCBI Taxonomy" id="318751"/>
    <lineage>
        <taxon>Eukaryota</taxon>
        <taxon>Fungi</taxon>
        <taxon>Dikarya</taxon>
        <taxon>Ascomycota</taxon>
        <taxon>Pezizomycotina</taxon>
        <taxon>Dothideomycetes</taxon>
        <taxon>Pleosporomycetidae</taxon>
        <taxon>Pleosporales</taxon>
        <taxon>Sporormiaceae</taxon>
        <taxon>Westerdykella</taxon>
    </lineage>
</organism>
<proteinExistence type="predicted"/>
<dbReference type="RefSeq" id="XP_033656387.1">
    <property type="nucleotide sequence ID" value="XM_033799623.1"/>
</dbReference>
<protein>
    <submittedName>
        <fullName evidence="1">Uncharacterized protein</fullName>
    </submittedName>
</protein>
<accession>A0A6A6JSK0</accession>